<dbReference type="GO" id="GO:0005507">
    <property type="term" value="F:copper ion binding"/>
    <property type="evidence" value="ECO:0007669"/>
    <property type="project" value="InterPro"/>
</dbReference>
<dbReference type="GO" id="GO:0004500">
    <property type="term" value="F:dopamine beta-monooxygenase activity"/>
    <property type="evidence" value="ECO:0007669"/>
    <property type="project" value="InterPro"/>
</dbReference>
<name>A0A150PCI3_SORCE</name>
<dbReference type="Pfam" id="PF03712">
    <property type="entry name" value="Cu2_monoox_C"/>
    <property type="match status" value="1"/>
</dbReference>
<feature type="signal peptide" evidence="2">
    <location>
        <begin position="1"/>
        <end position="22"/>
    </location>
</feature>
<dbReference type="Gene3D" id="2.60.120.310">
    <property type="entry name" value="Copper type II, ascorbate-dependent monooxygenase, N-terminal domain"/>
    <property type="match status" value="1"/>
</dbReference>
<evidence type="ECO:0000256" key="1">
    <source>
        <dbReference type="ARBA" id="ARBA00023157"/>
    </source>
</evidence>
<dbReference type="EMBL" id="JELY01002173">
    <property type="protein sequence ID" value="KYF53360.1"/>
    <property type="molecule type" value="Genomic_DNA"/>
</dbReference>
<organism evidence="4 5">
    <name type="scientific">Sorangium cellulosum</name>
    <name type="common">Polyangium cellulosum</name>
    <dbReference type="NCBI Taxonomy" id="56"/>
    <lineage>
        <taxon>Bacteria</taxon>
        <taxon>Pseudomonadati</taxon>
        <taxon>Myxococcota</taxon>
        <taxon>Polyangia</taxon>
        <taxon>Polyangiales</taxon>
        <taxon>Polyangiaceae</taxon>
        <taxon>Sorangium</taxon>
    </lineage>
</organism>
<dbReference type="InterPro" id="IPR014784">
    <property type="entry name" value="Cu2_ascorb_mOase-like_C"/>
</dbReference>
<dbReference type="InterPro" id="IPR000945">
    <property type="entry name" value="DBH-like"/>
</dbReference>
<evidence type="ECO:0000313" key="4">
    <source>
        <dbReference type="EMBL" id="KYF53360.1"/>
    </source>
</evidence>
<sequence length="446" mass="48134">MRPTTLLFHARGLAAAAPLALALGCAAQEPEPTFWQDVAPITASRCTSCHQEGGLGPFRLDDYTSAKARAGAIDDAVQGGHMPPFLVAHDGSCGDFKDDETLTAEELDIIHRWATGARAEGDRAGAPPTPPAPTLEGGVDYMTPPITPVADPADPLAAHDEWRCFPVDPGLDTDRFITGYQVTPGVRSIVHHVTVYRVTPSEPSLVEGKTNQDLMTELDGASPDSPGWACFGGPDDGLPFQPLFAWAPGQNVVEFPVGTGAPLSSKDHLVVQVHYNLHDHAGASAEDSTRLRLRYEDTVERRAVFLGADGLLTSLFEPDGPDTLPPGREDAAYTWRLTRAELGLDAALPPIEVLGVMPHMHELGRTFDLRVVSGKQESCIARVDDWDVHWQGMYWYRTPPLLDPSSSLEVTCSYDTRGAQKPVLPGWGTQNEMCNANILVALPMAP</sequence>
<keyword evidence="1" id="KW-1015">Disulfide bond</keyword>
<feature type="domain" description="Copper type II ascorbate-dependent monooxygenase C-terminal" evidence="3">
    <location>
        <begin position="350"/>
        <end position="438"/>
    </location>
</feature>
<dbReference type="PANTHER" id="PTHR10157:SF23">
    <property type="entry name" value="MOXD1 HOMOLOG 1"/>
    <property type="match status" value="1"/>
</dbReference>
<dbReference type="InterPro" id="IPR024548">
    <property type="entry name" value="Cu2_monoox_C"/>
</dbReference>
<comment type="caution">
    <text evidence="4">The sequence shown here is derived from an EMBL/GenBank/DDBJ whole genome shotgun (WGS) entry which is preliminary data.</text>
</comment>
<evidence type="ECO:0000259" key="3">
    <source>
        <dbReference type="Pfam" id="PF03712"/>
    </source>
</evidence>
<dbReference type="AlphaFoldDB" id="A0A150PCI3"/>
<dbReference type="InterPro" id="IPR008977">
    <property type="entry name" value="PHM/PNGase_F_dom_sf"/>
</dbReference>
<dbReference type="SUPFAM" id="SSF49742">
    <property type="entry name" value="PHM/PNGase F"/>
    <property type="match status" value="2"/>
</dbReference>
<dbReference type="InterPro" id="IPR036939">
    <property type="entry name" value="Cu2_ascorb_mOase_N_sf"/>
</dbReference>
<evidence type="ECO:0000313" key="5">
    <source>
        <dbReference type="Proteomes" id="UP000075420"/>
    </source>
</evidence>
<feature type="chain" id="PRO_5007565747" description="Copper type II ascorbate-dependent monooxygenase C-terminal domain-containing protein" evidence="2">
    <location>
        <begin position="23"/>
        <end position="446"/>
    </location>
</feature>
<keyword evidence="2" id="KW-0732">Signal</keyword>
<dbReference type="Proteomes" id="UP000075420">
    <property type="component" value="Unassembled WGS sequence"/>
</dbReference>
<accession>A0A150PCI3</accession>
<dbReference type="PANTHER" id="PTHR10157">
    <property type="entry name" value="DOPAMINE BETA HYDROXYLASE RELATED"/>
    <property type="match status" value="1"/>
</dbReference>
<proteinExistence type="predicted"/>
<dbReference type="Gene3D" id="2.60.120.230">
    <property type="match status" value="1"/>
</dbReference>
<protein>
    <recommendedName>
        <fullName evidence="3">Copper type II ascorbate-dependent monooxygenase C-terminal domain-containing protein</fullName>
    </recommendedName>
</protein>
<gene>
    <name evidence="4" type="ORF">BE08_42955</name>
</gene>
<evidence type="ECO:0000256" key="2">
    <source>
        <dbReference type="SAM" id="SignalP"/>
    </source>
</evidence>
<dbReference type="PROSITE" id="PS51257">
    <property type="entry name" value="PROKAR_LIPOPROTEIN"/>
    <property type="match status" value="1"/>
</dbReference>
<reference evidence="4 5" key="1">
    <citation type="submission" date="2014-02" db="EMBL/GenBank/DDBJ databases">
        <title>The small core and large imbalanced accessory genome model reveals a collaborative survival strategy of Sorangium cellulosum strains in nature.</title>
        <authorList>
            <person name="Han K."/>
            <person name="Peng R."/>
            <person name="Blom J."/>
            <person name="Li Y.-Z."/>
        </authorList>
    </citation>
    <scope>NUCLEOTIDE SEQUENCE [LARGE SCALE GENOMIC DNA]</scope>
    <source>
        <strain evidence="4 5">So0157-25</strain>
    </source>
</reference>